<keyword evidence="4" id="KW-1185">Reference proteome</keyword>
<reference evidence="3 4" key="1">
    <citation type="submission" date="2024-10" db="EMBL/GenBank/DDBJ databases">
        <title>The Natural Products Discovery Center: Release of the First 8490 Sequenced Strains for Exploring Actinobacteria Biosynthetic Diversity.</title>
        <authorList>
            <person name="Kalkreuter E."/>
            <person name="Kautsar S.A."/>
            <person name="Yang D."/>
            <person name="Bader C.D."/>
            <person name="Teijaro C.N."/>
            <person name="Fluegel L."/>
            <person name="Davis C.M."/>
            <person name="Simpson J.R."/>
            <person name="Lauterbach L."/>
            <person name="Steele A.D."/>
            <person name="Gui C."/>
            <person name="Meng S."/>
            <person name="Li G."/>
            <person name="Viehrig K."/>
            <person name="Ye F."/>
            <person name="Su P."/>
            <person name="Kiefer A.F."/>
            <person name="Nichols A."/>
            <person name="Cepeda A.J."/>
            <person name="Yan W."/>
            <person name="Fan B."/>
            <person name="Jiang Y."/>
            <person name="Adhikari A."/>
            <person name="Zheng C.-J."/>
            <person name="Schuster L."/>
            <person name="Cowan T.M."/>
            <person name="Smanski M.J."/>
            <person name="Chevrette M.G."/>
            <person name="De Carvalho L.P.S."/>
            <person name="Shen B."/>
        </authorList>
    </citation>
    <scope>NUCLEOTIDE SEQUENCE [LARGE SCALE GENOMIC DNA]</scope>
    <source>
        <strain evidence="3 4">NPDC017990</strain>
    </source>
</reference>
<feature type="transmembrane region" description="Helical" evidence="2">
    <location>
        <begin position="295"/>
        <end position="315"/>
    </location>
</feature>
<dbReference type="InterPro" id="IPR045931">
    <property type="entry name" value="DUF6350"/>
</dbReference>
<feature type="transmembrane region" description="Helical" evidence="2">
    <location>
        <begin position="407"/>
        <end position="426"/>
    </location>
</feature>
<keyword evidence="2" id="KW-0812">Transmembrane</keyword>
<feature type="transmembrane region" description="Helical" evidence="2">
    <location>
        <begin position="261"/>
        <end position="283"/>
    </location>
</feature>
<dbReference type="Proteomes" id="UP001610818">
    <property type="component" value="Unassembled WGS sequence"/>
</dbReference>
<dbReference type="Pfam" id="PF19877">
    <property type="entry name" value="DUF6350"/>
    <property type="match status" value="1"/>
</dbReference>
<feature type="compositionally biased region" description="Basic residues" evidence="1">
    <location>
        <begin position="432"/>
        <end position="459"/>
    </location>
</feature>
<protein>
    <submittedName>
        <fullName evidence="3">DUF6350 family protein</fullName>
    </submittedName>
</protein>
<evidence type="ECO:0000256" key="1">
    <source>
        <dbReference type="SAM" id="MobiDB-lite"/>
    </source>
</evidence>
<feature type="transmembrane region" description="Helical" evidence="2">
    <location>
        <begin position="364"/>
        <end position="387"/>
    </location>
</feature>
<accession>A0ABW7QRN5</accession>
<evidence type="ECO:0000256" key="2">
    <source>
        <dbReference type="SAM" id="Phobius"/>
    </source>
</evidence>
<keyword evidence="2" id="KW-0472">Membrane</keyword>
<feature type="transmembrane region" description="Helical" evidence="2">
    <location>
        <begin position="92"/>
        <end position="110"/>
    </location>
</feature>
<feature type="transmembrane region" description="Helical" evidence="2">
    <location>
        <begin position="28"/>
        <end position="55"/>
    </location>
</feature>
<feature type="transmembrane region" description="Helical" evidence="2">
    <location>
        <begin position="131"/>
        <end position="152"/>
    </location>
</feature>
<feature type="compositionally biased region" description="Basic residues" evidence="1">
    <location>
        <begin position="558"/>
        <end position="572"/>
    </location>
</feature>
<feature type="region of interest" description="Disordered" evidence="1">
    <location>
        <begin position="432"/>
        <end position="474"/>
    </location>
</feature>
<evidence type="ECO:0000313" key="4">
    <source>
        <dbReference type="Proteomes" id="UP001610818"/>
    </source>
</evidence>
<keyword evidence="2" id="KW-1133">Transmembrane helix</keyword>
<feature type="transmembrane region" description="Helical" evidence="2">
    <location>
        <begin position="158"/>
        <end position="182"/>
    </location>
</feature>
<organism evidence="3 4">
    <name type="scientific">Streptomyces longisporoflavus</name>
    <dbReference type="NCBI Taxonomy" id="28044"/>
    <lineage>
        <taxon>Bacteria</taxon>
        <taxon>Bacillati</taxon>
        <taxon>Actinomycetota</taxon>
        <taxon>Actinomycetes</taxon>
        <taxon>Kitasatosporales</taxon>
        <taxon>Streptomycetaceae</taxon>
        <taxon>Streptomyces</taxon>
    </lineage>
</organism>
<feature type="transmembrane region" description="Helical" evidence="2">
    <location>
        <begin position="327"/>
        <end position="352"/>
    </location>
</feature>
<feature type="transmembrane region" description="Helical" evidence="2">
    <location>
        <begin position="219"/>
        <end position="241"/>
    </location>
</feature>
<evidence type="ECO:0000313" key="3">
    <source>
        <dbReference type="EMBL" id="MFH8547643.1"/>
    </source>
</evidence>
<dbReference type="EMBL" id="JBIRGQ010000004">
    <property type="protein sequence ID" value="MFH8547643.1"/>
    <property type="molecule type" value="Genomic_DNA"/>
</dbReference>
<feature type="region of interest" description="Disordered" evidence="1">
    <location>
        <begin position="520"/>
        <end position="601"/>
    </location>
</feature>
<dbReference type="RefSeq" id="WP_397713879.1">
    <property type="nucleotide sequence ID" value="NZ_JBIRGN010000004.1"/>
</dbReference>
<comment type="caution">
    <text evidence="3">The sequence shown here is derived from an EMBL/GenBank/DDBJ whole genome shotgun (WGS) entry which is preliminary data.</text>
</comment>
<proteinExistence type="predicted"/>
<name>A0ABW7QRN5_9ACTN</name>
<sequence>MTQITDRSSPLPPIGPLIERARDRSPGLATCLFGGAVAAGLGLGSCAVLVMVLWISSPYPDSGLSGALHVAAAVWLLAHGTELIRADTLTGAPVPLGVTPMLLMVLPGWLAHRAARDAADPEERGMAPRTAWCGVVGGYLFVGVTATLYAAGGELRPLWPSVVLHLPLLVGVAAAVGIWTGLGRPGGPLPPLVRVGLRALPPGVRPFFVRRYVRAVTRAGAAGALVLVGGGALLVASSLVLHGGLVRASFAQATDVWSGRFAVLLLAMALVPNAAVWGAAFSLGPGFTLGAGSAVGPLAVTAGPTLPAFPLLAAVPAEGPGSPLGWAAGAVPLAAGVAVARVTAVAAAPVLGRRDRAWSWRRTALVALVAAVLCGLLVAVLTGLAGGPLGVAALADFGPTWWQTGPAALGWAGVVGVPGALLARVWRMHPRRLKPPRPPRPPRFKRRRAKPARRFRSARSARMPRAEQQRRRGGRVLGWLRVRQAGVGAGAGAVAGARGVPGGASPGVTSAGAAVPGVVRGASAPRTSPSGGTQGEPEGNAPARDASRWGRLGLPKPRVPRLRASRLRRPQLPRRQSPPAPVPVDSEPFEPYDFLPEAPAVDTTDWGVADWNDEASREARWAALRDAKGERRPRAE</sequence>
<gene>
    <name evidence="3" type="ORF">ACH4F9_21815</name>
</gene>